<protein>
    <submittedName>
        <fullName evidence="5">Bifunctional Translation protein SH3-like domain superfamily/Ribosomal protein L2</fullName>
    </submittedName>
</protein>
<dbReference type="PANTHER" id="PTHR11127">
    <property type="entry name" value="60S RIBOSOMAL PROTEIN L14"/>
    <property type="match status" value="1"/>
</dbReference>
<evidence type="ECO:0000313" key="6">
    <source>
        <dbReference type="Proteomes" id="UP001214638"/>
    </source>
</evidence>
<dbReference type="GO" id="GO:0003735">
    <property type="term" value="F:structural constituent of ribosome"/>
    <property type="evidence" value="ECO:0007669"/>
    <property type="project" value="InterPro"/>
</dbReference>
<name>A0AAD9UND0_9APIC</name>
<dbReference type="GO" id="GO:0022625">
    <property type="term" value="C:cytosolic large ribosomal subunit"/>
    <property type="evidence" value="ECO:0007669"/>
    <property type="project" value="TreeGrafter"/>
</dbReference>
<dbReference type="GO" id="GO:0003723">
    <property type="term" value="F:RNA binding"/>
    <property type="evidence" value="ECO:0007669"/>
    <property type="project" value="InterPro"/>
</dbReference>
<proteinExistence type="inferred from homology"/>
<evidence type="ECO:0000256" key="1">
    <source>
        <dbReference type="ARBA" id="ARBA00006592"/>
    </source>
</evidence>
<dbReference type="RefSeq" id="XP_067802602.1">
    <property type="nucleotide sequence ID" value="XM_067947380.1"/>
</dbReference>
<dbReference type="GeneID" id="94336651"/>
<keyword evidence="2" id="KW-0689">Ribosomal protein</keyword>
<dbReference type="GO" id="GO:0006412">
    <property type="term" value="P:translation"/>
    <property type="evidence" value="ECO:0007669"/>
    <property type="project" value="InterPro"/>
</dbReference>
<organism evidence="5 6">
    <name type="scientific">Babesia duncani</name>
    <dbReference type="NCBI Taxonomy" id="323732"/>
    <lineage>
        <taxon>Eukaryota</taxon>
        <taxon>Sar</taxon>
        <taxon>Alveolata</taxon>
        <taxon>Apicomplexa</taxon>
        <taxon>Aconoidasida</taxon>
        <taxon>Piroplasmida</taxon>
        <taxon>Babesiidae</taxon>
        <taxon>Babesia</taxon>
    </lineage>
</organism>
<dbReference type="SUPFAM" id="SSF50104">
    <property type="entry name" value="Translation proteins SH3-like domain"/>
    <property type="match status" value="1"/>
</dbReference>
<comment type="similarity">
    <text evidence="1">Belongs to the eukaryotic ribosomal protein eL14 family.</text>
</comment>
<keyword evidence="3" id="KW-0687">Ribonucleoprotein</keyword>
<dbReference type="Gene3D" id="6.10.250.2270">
    <property type="match status" value="1"/>
</dbReference>
<dbReference type="InterPro" id="IPR014722">
    <property type="entry name" value="Rib_uL2_dom2"/>
</dbReference>
<sequence length="151" mass="17673">MPLFKKFVEPGRLCEITYGPDTGKVCLIIFKFNITVVLYRRYHNCQKNACGWWKYHWVCCYIKPIIARVDRKEIPLTWLRLTPTRMHLERGAKTGTLAKAIEKNDPIAKFNKTTMGKRREKAIKLAGLNDFERFTLMVAKKQRKVLAKQVA</sequence>
<evidence type="ECO:0000259" key="4">
    <source>
        <dbReference type="Pfam" id="PF01929"/>
    </source>
</evidence>
<dbReference type="InterPro" id="IPR002784">
    <property type="entry name" value="Ribosomal_eL14_dom"/>
</dbReference>
<dbReference type="EMBL" id="JALLKP010000003">
    <property type="protein sequence ID" value="KAK2195759.1"/>
    <property type="molecule type" value="Genomic_DNA"/>
</dbReference>
<dbReference type="Gene3D" id="2.30.30.30">
    <property type="match status" value="1"/>
</dbReference>
<dbReference type="KEGG" id="bdw:94336651"/>
<evidence type="ECO:0000256" key="2">
    <source>
        <dbReference type="ARBA" id="ARBA00022980"/>
    </source>
</evidence>
<evidence type="ECO:0000313" key="5">
    <source>
        <dbReference type="EMBL" id="KAK2195759.1"/>
    </source>
</evidence>
<gene>
    <name evidence="5" type="ORF">BdWA1_002353</name>
</gene>
<dbReference type="InterPro" id="IPR039660">
    <property type="entry name" value="Ribosomal_eL14"/>
</dbReference>
<keyword evidence="6" id="KW-1185">Reference proteome</keyword>
<dbReference type="AlphaFoldDB" id="A0AAD9UND0"/>
<dbReference type="Pfam" id="PF01929">
    <property type="entry name" value="Ribosomal_L14e"/>
    <property type="match status" value="1"/>
</dbReference>
<dbReference type="InterPro" id="IPR008991">
    <property type="entry name" value="Translation_prot_SH3-like_sf"/>
</dbReference>
<accession>A0AAD9UND0</accession>
<dbReference type="GO" id="GO:0042273">
    <property type="term" value="P:ribosomal large subunit biogenesis"/>
    <property type="evidence" value="ECO:0007669"/>
    <property type="project" value="TreeGrafter"/>
</dbReference>
<dbReference type="Proteomes" id="UP001214638">
    <property type="component" value="Unassembled WGS sequence"/>
</dbReference>
<reference evidence="5" key="1">
    <citation type="journal article" date="2023" name="Nat. Microbiol.">
        <title>Babesia duncani multi-omics identifies virulence factors and drug targets.</title>
        <authorList>
            <person name="Singh P."/>
            <person name="Lonardi S."/>
            <person name="Liang Q."/>
            <person name="Vydyam P."/>
            <person name="Khabirova E."/>
            <person name="Fang T."/>
            <person name="Gihaz S."/>
            <person name="Thekkiniath J."/>
            <person name="Munshi M."/>
            <person name="Abel S."/>
            <person name="Ciampossin L."/>
            <person name="Batugedara G."/>
            <person name="Gupta M."/>
            <person name="Lu X.M."/>
            <person name="Lenz T."/>
            <person name="Chakravarty S."/>
            <person name="Cornillot E."/>
            <person name="Hu Y."/>
            <person name="Ma W."/>
            <person name="Gonzalez L.M."/>
            <person name="Sanchez S."/>
            <person name="Estrada K."/>
            <person name="Sanchez-Flores A."/>
            <person name="Montero E."/>
            <person name="Harb O.S."/>
            <person name="Le Roch K.G."/>
            <person name="Mamoun C.B."/>
        </authorList>
    </citation>
    <scope>NUCLEOTIDE SEQUENCE</scope>
    <source>
        <strain evidence="5">WA1</strain>
    </source>
</reference>
<evidence type="ECO:0000256" key="3">
    <source>
        <dbReference type="ARBA" id="ARBA00023274"/>
    </source>
</evidence>
<feature type="domain" description="Large ribosomal subunit protein eL14" evidence="4">
    <location>
        <begin position="71"/>
        <end position="144"/>
    </location>
</feature>
<dbReference type="PANTHER" id="PTHR11127:SF2">
    <property type="entry name" value="LARGE RIBOSOMAL SUBUNIT PROTEIN EL14"/>
    <property type="match status" value="1"/>
</dbReference>
<comment type="caution">
    <text evidence="5">The sequence shown here is derived from an EMBL/GenBank/DDBJ whole genome shotgun (WGS) entry which is preliminary data.</text>
</comment>